<evidence type="ECO:0000256" key="1">
    <source>
        <dbReference type="ARBA" id="ARBA00004167"/>
    </source>
</evidence>
<keyword evidence="2" id="KW-0812">Transmembrane</keyword>
<evidence type="ECO:0000313" key="6">
    <source>
        <dbReference type="EMBL" id="GKT33894.1"/>
    </source>
</evidence>
<feature type="coiled-coil region" evidence="5">
    <location>
        <begin position="167"/>
        <end position="201"/>
    </location>
</feature>
<dbReference type="PANTHER" id="PTHR30386:SF26">
    <property type="entry name" value="TRANSPORT PROTEIN COMB"/>
    <property type="match status" value="1"/>
</dbReference>
<feature type="non-terminal residue" evidence="6">
    <location>
        <position position="1"/>
    </location>
</feature>
<dbReference type="InterPro" id="IPR050739">
    <property type="entry name" value="MFP"/>
</dbReference>
<keyword evidence="7" id="KW-1185">Reference proteome</keyword>
<dbReference type="PANTHER" id="PTHR30386">
    <property type="entry name" value="MEMBRANE FUSION SUBUNIT OF EMRAB-TOLC MULTIDRUG EFFLUX PUMP"/>
    <property type="match status" value="1"/>
</dbReference>
<keyword evidence="3" id="KW-1133">Transmembrane helix</keyword>
<organism evidence="6 7">
    <name type="scientific">Aduncisulcus paluster</name>
    <dbReference type="NCBI Taxonomy" id="2918883"/>
    <lineage>
        <taxon>Eukaryota</taxon>
        <taxon>Metamonada</taxon>
        <taxon>Carpediemonas-like organisms</taxon>
        <taxon>Aduncisulcus</taxon>
    </lineage>
</organism>
<keyword evidence="5" id="KW-0175">Coiled coil</keyword>
<feature type="non-terminal residue" evidence="6">
    <location>
        <position position="208"/>
    </location>
</feature>
<dbReference type="EMBL" id="BQXS01003261">
    <property type="protein sequence ID" value="GKT33894.1"/>
    <property type="molecule type" value="Genomic_DNA"/>
</dbReference>
<evidence type="ECO:0000256" key="3">
    <source>
        <dbReference type="ARBA" id="ARBA00022989"/>
    </source>
</evidence>
<accession>A0ABQ5KR28</accession>
<evidence type="ECO:0000256" key="4">
    <source>
        <dbReference type="ARBA" id="ARBA00023136"/>
    </source>
</evidence>
<comment type="caution">
    <text evidence="6">The sequence shown here is derived from an EMBL/GenBank/DDBJ whole genome shotgun (WGS) entry which is preliminary data.</text>
</comment>
<gene>
    <name evidence="6" type="ORF">ADUPG1_002690</name>
</gene>
<dbReference type="Proteomes" id="UP001057375">
    <property type="component" value="Unassembled WGS sequence"/>
</dbReference>
<comment type="subcellular location">
    <subcellularLocation>
        <location evidence="1">Membrane</location>
        <topology evidence="1">Single-pass membrane protein</topology>
    </subcellularLocation>
</comment>
<reference evidence="6" key="1">
    <citation type="submission" date="2022-03" db="EMBL/GenBank/DDBJ databases">
        <title>Draft genome sequence of Aduncisulcus paluster, a free-living microaerophilic Fornicata.</title>
        <authorList>
            <person name="Yuyama I."/>
            <person name="Kume K."/>
            <person name="Tamura T."/>
            <person name="Inagaki Y."/>
            <person name="Hashimoto T."/>
        </authorList>
    </citation>
    <scope>NUCLEOTIDE SEQUENCE</scope>
    <source>
        <strain evidence="6">NY0171</strain>
    </source>
</reference>
<dbReference type="Gene3D" id="2.40.50.100">
    <property type="match status" value="1"/>
</dbReference>
<name>A0ABQ5KR28_9EUKA</name>
<dbReference type="SUPFAM" id="SSF111369">
    <property type="entry name" value="HlyD-like secretion proteins"/>
    <property type="match status" value="1"/>
</dbReference>
<evidence type="ECO:0000256" key="2">
    <source>
        <dbReference type="ARBA" id="ARBA00022692"/>
    </source>
</evidence>
<protein>
    <submittedName>
        <fullName evidence="6">HlyD family type I secretion periplasmic adaptor subunit</fullName>
    </submittedName>
</protein>
<evidence type="ECO:0000313" key="7">
    <source>
        <dbReference type="Proteomes" id="UP001057375"/>
    </source>
</evidence>
<keyword evidence="4" id="KW-0472">Membrane</keyword>
<evidence type="ECO:0000256" key="5">
    <source>
        <dbReference type="SAM" id="Coils"/>
    </source>
</evidence>
<proteinExistence type="predicted"/>
<sequence length="208" mass="23731">HGQVKTLQTSDQGIITGIFVEEGDIVEKGQTLLQLDSTFSEIDFETAQKRLETIKLEKHLFENELGGVDSINISDSALSAAELAYHKQLRRMRQEEYKEKALLYQIEISKAMKDKEKAQVDLEYYKKQAQILEEQANRNEVLMKSGSLSKIEYEDKVSELDLMENKVHSAQVLIASTEATIAQAEQNLTTLEQSYNTELIEMIVQKDK</sequence>